<evidence type="ECO:0000256" key="1">
    <source>
        <dbReference type="ARBA" id="ARBA00004651"/>
    </source>
</evidence>
<feature type="transmembrane region" description="Helical" evidence="8">
    <location>
        <begin position="482"/>
        <end position="500"/>
    </location>
</feature>
<accession>A0A9X3LV06</accession>
<comment type="subcellular location">
    <subcellularLocation>
        <location evidence="1">Cell membrane</location>
        <topology evidence="1">Multi-pass membrane protein</topology>
    </subcellularLocation>
</comment>
<evidence type="ECO:0000256" key="6">
    <source>
        <dbReference type="ARBA" id="ARBA00022989"/>
    </source>
</evidence>
<feature type="transmembrane region" description="Helical" evidence="8">
    <location>
        <begin position="332"/>
        <end position="351"/>
    </location>
</feature>
<dbReference type="EMBL" id="JAKMUS010000005">
    <property type="protein sequence ID" value="MCZ9293680.1"/>
    <property type="molecule type" value="Genomic_DNA"/>
</dbReference>
<dbReference type="CDD" id="cd17502">
    <property type="entry name" value="MFS_Azr1_MDR_like"/>
    <property type="match status" value="1"/>
</dbReference>
<evidence type="ECO:0000256" key="7">
    <source>
        <dbReference type="ARBA" id="ARBA00023136"/>
    </source>
</evidence>
<dbReference type="InterPro" id="IPR005829">
    <property type="entry name" value="Sugar_transporter_CS"/>
</dbReference>
<feature type="transmembrane region" description="Helical" evidence="8">
    <location>
        <begin position="227"/>
        <end position="247"/>
    </location>
</feature>
<dbReference type="PANTHER" id="PTHR23501:SF197">
    <property type="entry name" value="COMD"/>
    <property type="match status" value="1"/>
</dbReference>
<name>A0A9X3LV06_9CORY</name>
<dbReference type="Proteomes" id="UP001146468">
    <property type="component" value="Unassembled WGS sequence"/>
</dbReference>
<dbReference type="PRINTS" id="PR01036">
    <property type="entry name" value="TCRTETB"/>
</dbReference>
<feature type="transmembrane region" description="Helical" evidence="8">
    <location>
        <begin position="76"/>
        <end position="95"/>
    </location>
</feature>
<dbReference type="GO" id="GO:0005886">
    <property type="term" value="C:plasma membrane"/>
    <property type="evidence" value="ECO:0007669"/>
    <property type="project" value="UniProtKB-SubCell"/>
</dbReference>
<dbReference type="GO" id="GO:0022857">
    <property type="term" value="F:transmembrane transporter activity"/>
    <property type="evidence" value="ECO:0007669"/>
    <property type="project" value="InterPro"/>
</dbReference>
<comment type="caution">
    <text evidence="10">The sequence shown here is derived from an EMBL/GenBank/DDBJ whole genome shotgun (WGS) entry which is preliminary data.</text>
</comment>
<feature type="transmembrane region" description="Helical" evidence="8">
    <location>
        <begin position="135"/>
        <end position="153"/>
    </location>
</feature>
<feature type="transmembrane region" description="Helical" evidence="8">
    <location>
        <begin position="12"/>
        <end position="34"/>
    </location>
</feature>
<evidence type="ECO:0000256" key="4">
    <source>
        <dbReference type="ARBA" id="ARBA00022475"/>
    </source>
</evidence>
<feature type="transmembrane region" description="Helical" evidence="8">
    <location>
        <begin position="267"/>
        <end position="286"/>
    </location>
</feature>
<dbReference type="PROSITE" id="PS50850">
    <property type="entry name" value="MFS"/>
    <property type="match status" value="1"/>
</dbReference>
<feature type="transmembrane region" description="Helical" evidence="8">
    <location>
        <begin position="101"/>
        <end position="123"/>
    </location>
</feature>
<keyword evidence="7 8" id="KW-0472">Membrane</keyword>
<sequence length="510" mass="53963">MVDTQKPNVGLVFSALLLTMLMSSLGQMIFSSALPTIVGELGGVEHMSWVISGFMVTMTIALPIYGKLGDGLGRKWFYISGIAFFIVGSALGGFANSMTMLIIGRAVQGFGAGGMMINSQAIIAEVVPARQRGKYMGVMGAVFGISSVLGPVLGGWFTDGPGWRWGLWMNIPLGLLAMTVATLVLHLSKGNRDGFRFDWLGAALLTVATSTLILATTWGGLQYPWTSARILGLLGTSAVAAAIFVAVELRATNPLVPMHLFRNRNMVLTTAAGVVLGVAMVSVMAYMPTYLQMVHALSPTEAGFMMIPMVGGMILTSTGSGALIARRGNYKIFPIIGLCTIAVGCFLLTRLTVDTDLWTLGAYIFVYGFGLGLVMQVLILIVQNSFPLSVVGTATAANNFFRQIGMSVGASVVGSMFIHNMQNNMAERLPAALAAMGPQGAEFAAAFQEGAAQSLTPGAVSQLPEQLRDVISSSYNDGLTPIFLLLIPLVLAAAAMLLPVHEDKLKETVD</sequence>
<feature type="transmembrane region" description="Helical" evidence="8">
    <location>
        <begin position="199"/>
        <end position="221"/>
    </location>
</feature>
<reference evidence="10" key="1">
    <citation type="submission" date="2022-02" db="EMBL/GenBank/DDBJ databases">
        <title>Corynebacterium sp. from urogenital microbiome.</title>
        <authorList>
            <person name="Cappelli E.A."/>
            <person name="Ribeiro T.G."/>
            <person name="Peixe L."/>
        </authorList>
    </citation>
    <scope>NUCLEOTIDE SEQUENCE</scope>
    <source>
        <strain evidence="10">C8Ua_172</strain>
    </source>
</reference>
<feature type="transmembrane region" description="Helical" evidence="8">
    <location>
        <begin position="165"/>
        <end position="187"/>
    </location>
</feature>
<dbReference type="Gene3D" id="1.20.1250.20">
    <property type="entry name" value="MFS general substrate transporter like domains"/>
    <property type="match status" value="1"/>
</dbReference>
<gene>
    <name evidence="10" type="ORF">L8U60_04180</name>
</gene>
<dbReference type="AlphaFoldDB" id="A0A9X3LV06"/>
<evidence type="ECO:0000256" key="5">
    <source>
        <dbReference type="ARBA" id="ARBA00022692"/>
    </source>
</evidence>
<organism evidence="10 11">
    <name type="scientific">Corynebacterium meitnerae</name>
    <dbReference type="NCBI Taxonomy" id="2913498"/>
    <lineage>
        <taxon>Bacteria</taxon>
        <taxon>Bacillati</taxon>
        <taxon>Actinomycetota</taxon>
        <taxon>Actinomycetes</taxon>
        <taxon>Mycobacteriales</taxon>
        <taxon>Corynebacteriaceae</taxon>
        <taxon>Corynebacterium</taxon>
    </lineage>
</organism>
<dbReference type="SUPFAM" id="SSF103473">
    <property type="entry name" value="MFS general substrate transporter"/>
    <property type="match status" value="1"/>
</dbReference>
<evidence type="ECO:0000256" key="8">
    <source>
        <dbReference type="SAM" id="Phobius"/>
    </source>
</evidence>
<keyword evidence="4" id="KW-1003">Cell membrane</keyword>
<dbReference type="InterPro" id="IPR020846">
    <property type="entry name" value="MFS_dom"/>
</dbReference>
<feature type="transmembrane region" description="Helical" evidence="8">
    <location>
        <begin position="400"/>
        <end position="418"/>
    </location>
</feature>
<feature type="domain" description="Major facilitator superfamily (MFS) profile" evidence="9">
    <location>
        <begin position="12"/>
        <end position="505"/>
    </location>
</feature>
<comment type="similarity">
    <text evidence="2">Belongs to the major facilitator superfamily. TCR/Tet family.</text>
</comment>
<evidence type="ECO:0000256" key="2">
    <source>
        <dbReference type="ARBA" id="ARBA00007520"/>
    </source>
</evidence>
<proteinExistence type="inferred from homology"/>
<dbReference type="Pfam" id="PF07690">
    <property type="entry name" value="MFS_1"/>
    <property type="match status" value="1"/>
</dbReference>
<keyword evidence="5 8" id="KW-0812">Transmembrane</keyword>
<dbReference type="PANTHER" id="PTHR23501">
    <property type="entry name" value="MAJOR FACILITATOR SUPERFAMILY"/>
    <property type="match status" value="1"/>
</dbReference>
<feature type="transmembrane region" description="Helical" evidence="8">
    <location>
        <begin position="357"/>
        <end position="380"/>
    </location>
</feature>
<feature type="transmembrane region" description="Helical" evidence="8">
    <location>
        <begin position="46"/>
        <end position="64"/>
    </location>
</feature>
<evidence type="ECO:0000259" key="9">
    <source>
        <dbReference type="PROSITE" id="PS50850"/>
    </source>
</evidence>
<keyword evidence="11" id="KW-1185">Reference proteome</keyword>
<dbReference type="InterPro" id="IPR004638">
    <property type="entry name" value="EmrB-like"/>
</dbReference>
<protein>
    <submittedName>
        <fullName evidence="10">MFS transporter</fullName>
    </submittedName>
</protein>
<dbReference type="NCBIfam" id="TIGR00711">
    <property type="entry name" value="efflux_EmrB"/>
    <property type="match status" value="1"/>
</dbReference>
<dbReference type="RefSeq" id="WP_269965124.1">
    <property type="nucleotide sequence ID" value="NZ_JAKMUS010000005.1"/>
</dbReference>
<evidence type="ECO:0000313" key="11">
    <source>
        <dbReference type="Proteomes" id="UP001146468"/>
    </source>
</evidence>
<evidence type="ECO:0000256" key="3">
    <source>
        <dbReference type="ARBA" id="ARBA00022448"/>
    </source>
</evidence>
<evidence type="ECO:0000313" key="10">
    <source>
        <dbReference type="EMBL" id="MCZ9293680.1"/>
    </source>
</evidence>
<dbReference type="PROSITE" id="PS00217">
    <property type="entry name" value="SUGAR_TRANSPORT_2"/>
    <property type="match status" value="1"/>
</dbReference>
<dbReference type="Gene3D" id="1.20.1720.10">
    <property type="entry name" value="Multidrug resistance protein D"/>
    <property type="match status" value="1"/>
</dbReference>
<dbReference type="FunFam" id="1.20.1720.10:FF:000004">
    <property type="entry name" value="EmrB/QacA family drug resistance transporter"/>
    <property type="match status" value="1"/>
</dbReference>
<dbReference type="InterPro" id="IPR036259">
    <property type="entry name" value="MFS_trans_sf"/>
</dbReference>
<dbReference type="InterPro" id="IPR011701">
    <property type="entry name" value="MFS"/>
</dbReference>
<keyword evidence="3" id="KW-0813">Transport</keyword>
<keyword evidence="6 8" id="KW-1133">Transmembrane helix</keyword>
<feature type="transmembrane region" description="Helical" evidence="8">
    <location>
        <begin position="306"/>
        <end position="325"/>
    </location>
</feature>